<keyword evidence="1" id="KW-0805">Transcription regulation</keyword>
<protein>
    <recommendedName>
        <fullName evidence="3">ANTAR domain-containing protein</fullName>
    </recommendedName>
</protein>
<comment type="caution">
    <text evidence="4">The sequence shown here is derived from an EMBL/GenBank/DDBJ whole genome shotgun (WGS) entry which is preliminary data.</text>
</comment>
<dbReference type="InterPro" id="IPR029016">
    <property type="entry name" value="GAF-like_dom_sf"/>
</dbReference>
<dbReference type="AlphaFoldDB" id="A0A2W5Y2R7"/>
<dbReference type="PROSITE" id="PS50921">
    <property type="entry name" value="ANTAR"/>
    <property type="match status" value="1"/>
</dbReference>
<keyword evidence="5" id="KW-1185">Reference proteome</keyword>
<keyword evidence="2" id="KW-0804">Transcription</keyword>
<sequence>MALSRYLHDYAARAARALGPDVEASLTVREHGLSLRAGSSTPASARCDQAEVRAGAGPCIDAMSHRSVLVVPSVPGERRWDAWREQALNEGFAKGLAVPAEIAPGFQLGLNLYSRSTDPWSEGLVETAHAYAGLIATGIGLQLQFADVEDAAAGLYRRLSDSAVVEQALGAVMEANACTLDEARQVIRAAARREGVGERVVAETIVRALVTGGHGDIVDGLGP</sequence>
<dbReference type="InterPro" id="IPR005561">
    <property type="entry name" value="ANTAR"/>
</dbReference>
<evidence type="ECO:0000256" key="2">
    <source>
        <dbReference type="ARBA" id="ARBA00023163"/>
    </source>
</evidence>
<dbReference type="SMART" id="SM01012">
    <property type="entry name" value="ANTAR"/>
    <property type="match status" value="1"/>
</dbReference>
<dbReference type="EMBL" id="QKWH01000014">
    <property type="protein sequence ID" value="PZR51954.1"/>
    <property type="molecule type" value="Genomic_DNA"/>
</dbReference>
<dbReference type="SUPFAM" id="SSF55781">
    <property type="entry name" value="GAF domain-like"/>
    <property type="match status" value="1"/>
</dbReference>
<accession>A0A2W5Y2R7</accession>
<dbReference type="RefSeq" id="WP_111251910.1">
    <property type="nucleotide sequence ID" value="NZ_QKWH01000014.1"/>
</dbReference>
<dbReference type="GO" id="GO:0003723">
    <property type="term" value="F:RNA binding"/>
    <property type="evidence" value="ECO:0007669"/>
    <property type="project" value="InterPro"/>
</dbReference>
<evidence type="ECO:0000313" key="4">
    <source>
        <dbReference type="EMBL" id="PZR51954.1"/>
    </source>
</evidence>
<dbReference type="Gene3D" id="1.10.10.10">
    <property type="entry name" value="Winged helix-like DNA-binding domain superfamily/Winged helix DNA-binding domain"/>
    <property type="match status" value="1"/>
</dbReference>
<evidence type="ECO:0000313" key="5">
    <source>
        <dbReference type="Proteomes" id="UP000248783"/>
    </source>
</evidence>
<organism evidence="4 5">
    <name type="scientific">Xylanimonas oleitrophica</name>
    <dbReference type="NCBI Taxonomy" id="2607479"/>
    <lineage>
        <taxon>Bacteria</taxon>
        <taxon>Bacillati</taxon>
        <taxon>Actinomycetota</taxon>
        <taxon>Actinomycetes</taxon>
        <taxon>Micrococcales</taxon>
        <taxon>Promicromonosporaceae</taxon>
        <taxon>Xylanimonas</taxon>
    </lineage>
</organism>
<dbReference type="Proteomes" id="UP000248783">
    <property type="component" value="Unassembled WGS sequence"/>
</dbReference>
<dbReference type="Pfam" id="PF03861">
    <property type="entry name" value="ANTAR"/>
    <property type="match status" value="1"/>
</dbReference>
<evidence type="ECO:0000256" key="1">
    <source>
        <dbReference type="ARBA" id="ARBA00023015"/>
    </source>
</evidence>
<feature type="domain" description="ANTAR" evidence="3">
    <location>
        <begin position="145"/>
        <end position="206"/>
    </location>
</feature>
<proteinExistence type="predicted"/>
<name>A0A2W5Y2R7_9MICO</name>
<evidence type="ECO:0000259" key="3">
    <source>
        <dbReference type="PROSITE" id="PS50921"/>
    </source>
</evidence>
<dbReference type="Gene3D" id="3.30.450.40">
    <property type="match status" value="1"/>
</dbReference>
<reference evidence="4 5" key="1">
    <citation type="submission" date="2018-06" db="EMBL/GenBank/DDBJ databases">
        <title>Whole genome sequencing of a novel hydrocarbon degrading bacterial strain, PW21 isolated from oil contaminated produced water sample.</title>
        <authorList>
            <person name="Nagkirti P."/>
            <person name="Shaikh A."/>
            <person name="Gowdaman V."/>
            <person name="Engineer A.E."/>
            <person name="Dagar S."/>
            <person name="Dhakephalkar P.K."/>
        </authorList>
    </citation>
    <scope>NUCLEOTIDE SEQUENCE [LARGE SCALE GENOMIC DNA]</scope>
    <source>
        <strain evidence="4 5">PW21</strain>
    </source>
</reference>
<gene>
    <name evidence="4" type="ORF">DNL40_14150</name>
</gene>
<dbReference type="InterPro" id="IPR036388">
    <property type="entry name" value="WH-like_DNA-bd_sf"/>
</dbReference>